<dbReference type="PANTHER" id="PTHR32063:SF0">
    <property type="entry name" value="SWARMING MOTILITY PROTEIN SWRC"/>
    <property type="match status" value="1"/>
</dbReference>
<dbReference type="EMBL" id="BMHP01000001">
    <property type="protein sequence ID" value="GGD54408.1"/>
    <property type="molecule type" value="Genomic_DNA"/>
</dbReference>
<feature type="region of interest" description="Disordered" evidence="1">
    <location>
        <begin position="248"/>
        <end position="286"/>
    </location>
</feature>
<dbReference type="PRINTS" id="PR00702">
    <property type="entry name" value="ACRIFLAVINRP"/>
</dbReference>
<feature type="transmembrane region" description="Helical" evidence="2">
    <location>
        <begin position="914"/>
        <end position="934"/>
    </location>
</feature>
<reference evidence="3" key="1">
    <citation type="journal article" date="2014" name="Int. J. Syst. Evol. Microbiol.">
        <title>Complete genome sequence of Corynebacterium casei LMG S-19264T (=DSM 44701T), isolated from a smear-ripened cheese.</title>
        <authorList>
            <consortium name="US DOE Joint Genome Institute (JGI-PGF)"/>
            <person name="Walter F."/>
            <person name="Albersmeier A."/>
            <person name="Kalinowski J."/>
            <person name="Ruckert C."/>
        </authorList>
    </citation>
    <scope>NUCLEOTIDE SEQUENCE</scope>
    <source>
        <strain evidence="3">CGMCC 1.15178</strain>
    </source>
</reference>
<feature type="transmembrane region" description="Helical" evidence="2">
    <location>
        <begin position="564"/>
        <end position="581"/>
    </location>
</feature>
<feature type="transmembrane region" description="Helical" evidence="2">
    <location>
        <begin position="500"/>
        <end position="523"/>
    </location>
</feature>
<keyword evidence="2" id="KW-1133">Transmembrane helix</keyword>
<feature type="transmembrane region" description="Helical" evidence="2">
    <location>
        <begin position="940"/>
        <end position="965"/>
    </location>
</feature>
<dbReference type="Gene3D" id="3.30.70.1430">
    <property type="entry name" value="Multidrug efflux transporter AcrB pore domain"/>
    <property type="match status" value="2"/>
</dbReference>
<organism evidence="3 4">
    <name type="scientific">Paenibacillus nasutitermitis</name>
    <dbReference type="NCBI Taxonomy" id="1652958"/>
    <lineage>
        <taxon>Bacteria</taxon>
        <taxon>Bacillati</taxon>
        <taxon>Bacillota</taxon>
        <taxon>Bacilli</taxon>
        <taxon>Bacillales</taxon>
        <taxon>Paenibacillaceae</taxon>
        <taxon>Paenibacillus</taxon>
    </lineage>
</organism>
<feature type="transmembrane region" description="Helical" evidence="2">
    <location>
        <begin position="986"/>
        <end position="1007"/>
    </location>
</feature>
<feature type="transmembrane region" description="Helical" evidence="2">
    <location>
        <begin position="888"/>
        <end position="907"/>
    </location>
</feature>
<evidence type="ECO:0000313" key="4">
    <source>
        <dbReference type="Proteomes" id="UP000612456"/>
    </source>
</evidence>
<dbReference type="Gene3D" id="3.30.70.1440">
    <property type="entry name" value="Multidrug efflux transporter AcrB pore domain"/>
    <property type="match status" value="1"/>
</dbReference>
<evidence type="ECO:0000313" key="3">
    <source>
        <dbReference type="EMBL" id="GGD54408.1"/>
    </source>
</evidence>
<name>A0A917DPJ4_9BACL</name>
<dbReference type="Pfam" id="PF00873">
    <property type="entry name" value="ACR_tran"/>
    <property type="match status" value="2"/>
</dbReference>
<dbReference type="SUPFAM" id="SSF82693">
    <property type="entry name" value="Multidrug efflux transporter AcrB pore domain, PN1, PN2, PC1 and PC2 subdomains"/>
    <property type="match status" value="2"/>
</dbReference>
<keyword evidence="2" id="KW-0472">Membrane</keyword>
<keyword evidence="4" id="KW-1185">Reference proteome</keyword>
<dbReference type="RefSeq" id="WP_188989684.1">
    <property type="nucleotide sequence ID" value="NZ_BMHP01000001.1"/>
</dbReference>
<accession>A0A917DPJ4</accession>
<gene>
    <name evidence="3" type="ORF">GCM10010911_09990</name>
</gene>
<dbReference type="Gene3D" id="3.30.2090.10">
    <property type="entry name" value="Multidrug efflux transporter AcrB TolC docking domain, DN and DC subdomains"/>
    <property type="match status" value="3"/>
</dbReference>
<dbReference type="Proteomes" id="UP000612456">
    <property type="component" value="Unassembled WGS sequence"/>
</dbReference>
<keyword evidence="2" id="KW-0812">Transmembrane</keyword>
<dbReference type="PANTHER" id="PTHR32063">
    <property type="match status" value="1"/>
</dbReference>
<feature type="transmembrane region" description="Helical" evidence="2">
    <location>
        <begin position="1019"/>
        <end position="1042"/>
    </location>
</feature>
<dbReference type="InterPro" id="IPR027463">
    <property type="entry name" value="AcrB_DN_DC_subdom"/>
</dbReference>
<proteinExistence type="predicted"/>
<dbReference type="SUPFAM" id="SSF82714">
    <property type="entry name" value="Multidrug efflux transporter AcrB TolC docking domain, DN and DC subdomains"/>
    <property type="match status" value="2"/>
</dbReference>
<comment type="caution">
    <text evidence="3">The sequence shown here is derived from an EMBL/GenBank/DDBJ whole genome shotgun (WGS) entry which is preliminary data.</text>
</comment>
<dbReference type="SUPFAM" id="SSF82866">
    <property type="entry name" value="Multidrug efflux transporter AcrB transmembrane domain"/>
    <property type="match status" value="2"/>
</dbReference>
<dbReference type="InterPro" id="IPR001036">
    <property type="entry name" value="Acrflvin-R"/>
</dbReference>
<dbReference type="Gene3D" id="1.20.1640.10">
    <property type="entry name" value="Multidrug efflux transporter AcrB transmembrane domain"/>
    <property type="match status" value="3"/>
</dbReference>
<protein>
    <submittedName>
        <fullName evidence="3">Swarming motility protein SwrC</fullName>
    </submittedName>
</protein>
<feature type="transmembrane region" description="Helical" evidence="2">
    <location>
        <begin position="13"/>
        <end position="31"/>
    </location>
</feature>
<feature type="transmembrane region" description="Helical" evidence="2">
    <location>
        <begin position="472"/>
        <end position="494"/>
    </location>
</feature>
<dbReference type="GO" id="GO:0005886">
    <property type="term" value="C:plasma membrane"/>
    <property type="evidence" value="ECO:0007669"/>
    <property type="project" value="TreeGrafter"/>
</dbReference>
<dbReference type="Gene3D" id="3.30.70.1320">
    <property type="entry name" value="Multidrug efflux transporter AcrB pore domain like"/>
    <property type="match status" value="2"/>
</dbReference>
<reference evidence="3" key="2">
    <citation type="submission" date="2020-09" db="EMBL/GenBank/DDBJ databases">
        <authorList>
            <person name="Sun Q."/>
            <person name="Zhou Y."/>
        </authorList>
    </citation>
    <scope>NUCLEOTIDE SEQUENCE</scope>
    <source>
        <strain evidence="3">CGMCC 1.15178</strain>
    </source>
</reference>
<dbReference type="GO" id="GO:0042910">
    <property type="term" value="F:xenobiotic transmembrane transporter activity"/>
    <property type="evidence" value="ECO:0007669"/>
    <property type="project" value="TreeGrafter"/>
</dbReference>
<feature type="compositionally biased region" description="Low complexity" evidence="1">
    <location>
        <begin position="276"/>
        <end position="286"/>
    </location>
</feature>
<evidence type="ECO:0000256" key="2">
    <source>
        <dbReference type="SAM" id="Phobius"/>
    </source>
</evidence>
<sequence length="1056" mass="113128">MKGIIRFSLNNKFALWIMTIIVTVGGLYAGLNMKQETIPNISVPILVVNTVFPGAAPEEVADKLTIPLEQRIRNMNGVTAFTSTSSENISSIIVEYDYSKDMKEAESELKSVTDGFQSPSGAQDTQISKISLNDFPVMSLSISSGSETSLEDVTKLVEEELKPALEGIDGIGSVAISGQQVKEVQLTFNKEKMAQLGLSEETVKGIIQASAIKAPLGLFEMDKTEKTIVVDGNVTTLEQLQNVEIPAIPSGTGGAAQPGAPTGQEPMNPAPGADQGGIAQTPQGAQGAAGIPTVKLSEIAKVELVSMPESISRTNGEQSIGINITKASDANTVDVVNAVKDETAQFEKDHAGVKSLVMLDQGKPIEESVSTMIDKALFGALFAVVVIMLFLRNFRTTIISIISIPLSLVIALLVLKQMDITLNIMTLGAMTVAIGRVVDDSIVVIENNYRRMSLRSEKLKGKELITDATREMFIPILSSTLVTIAVFLPLGTVTGPIGQIFMPFALTMVFALLASLLVAITIVPMMTHMMFRKGLKENQKHEERPGVIATRYRKILRWSLDHKLITFISAIVILVGSFFLVPKIGVSFLPDEPEKYAMVTYSPGPGKIISDVEKTALEAEKLIMDRKGVTNLQYSVGGQSPFSAGPNKSALFYVQYESDTKDFNTEKDALVEALTAVEPSGKWGQMDFGGGGLGGSQLSLSVYGDSYEDIKPAIEQIQDLMKKNDSFEKIDNSLSKQYEQYTLVADQQKLSKLGLTAGQIVMKLSPARERPVLTQVAVDNKEYNVYIQVDTKKYGSISDIENETITSPLGITVPLKDVIKVEEGTSANTVSRKDGKLYVAVTANIVSKDVNKASNDLKTEIDKLKLPANVKVDFGGVAEQINETFTQLGIAIAAAIAIVYLLLVITFGGALTPFAILFSLPFTIIGALVGLYLAGETISAAAMMGALMLIGIVVTNAIVLLDRVLNMEKAGLATRDALIEAAGTRLRPILMTALATIGALLPLVLGFEGGSGGLISKGLGVTVIGGLASSTILTLLIVPIVYEFLAKFRKKPAAGE</sequence>
<evidence type="ECO:0000256" key="1">
    <source>
        <dbReference type="SAM" id="MobiDB-lite"/>
    </source>
</evidence>
<dbReference type="AlphaFoldDB" id="A0A917DPJ4"/>
<feature type="transmembrane region" description="Helical" evidence="2">
    <location>
        <begin position="397"/>
        <end position="415"/>
    </location>
</feature>